<comment type="caution">
    <text evidence="2">The sequence shown here is derived from an EMBL/GenBank/DDBJ whole genome shotgun (WGS) entry which is preliminary data.</text>
</comment>
<dbReference type="RefSeq" id="WP_084879699.1">
    <property type="nucleotide sequence ID" value="NZ_JAGGMY010000002.1"/>
</dbReference>
<protein>
    <submittedName>
        <fullName evidence="2">Peptidase M20</fullName>
    </submittedName>
</protein>
<organism evidence="2 3">
    <name type="scientific">Pantoea cypripedii</name>
    <name type="common">Pectobacterium cypripedii</name>
    <name type="synonym">Erwinia cypripedii</name>
    <dbReference type="NCBI Taxonomy" id="55209"/>
    <lineage>
        <taxon>Bacteria</taxon>
        <taxon>Pseudomonadati</taxon>
        <taxon>Pseudomonadota</taxon>
        <taxon>Gammaproteobacteria</taxon>
        <taxon>Enterobacterales</taxon>
        <taxon>Erwiniaceae</taxon>
        <taxon>Pantoea</taxon>
    </lineage>
</organism>
<dbReference type="InterPro" id="IPR050072">
    <property type="entry name" value="Peptidase_M20A"/>
</dbReference>
<accession>A0A1X1EM01</accession>
<evidence type="ECO:0000256" key="1">
    <source>
        <dbReference type="ARBA" id="ARBA00023285"/>
    </source>
</evidence>
<dbReference type="AlphaFoldDB" id="A0A1X1EM01"/>
<dbReference type="Gene3D" id="3.40.630.10">
    <property type="entry name" value="Zn peptidases"/>
    <property type="match status" value="2"/>
</dbReference>
<dbReference type="Proteomes" id="UP000193749">
    <property type="component" value="Unassembled WGS sequence"/>
</dbReference>
<dbReference type="PANTHER" id="PTHR43808">
    <property type="entry name" value="ACETYLORNITHINE DEACETYLASE"/>
    <property type="match status" value="1"/>
</dbReference>
<keyword evidence="3" id="KW-1185">Reference proteome</keyword>
<dbReference type="SUPFAM" id="SSF53187">
    <property type="entry name" value="Zn-dependent exopeptidases"/>
    <property type="match status" value="1"/>
</dbReference>
<dbReference type="Gene3D" id="3.30.70.360">
    <property type="match status" value="1"/>
</dbReference>
<evidence type="ECO:0000313" key="3">
    <source>
        <dbReference type="Proteomes" id="UP000193749"/>
    </source>
</evidence>
<keyword evidence="1" id="KW-0170">Cobalt</keyword>
<dbReference type="EMBL" id="MLJI01000002">
    <property type="protein sequence ID" value="ORM89980.1"/>
    <property type="molecule type" value="Genomic_DNA"/>
</dbReference>
<sequence>MIEDILKQNYSEVHKTSEEELLAIQQAIDSQELTDLALTLSNIPSRSGHELEAANFVYQWCLEQGFSARKIALDPARPNIVAEYGGDGAGANLLFNAHLDTESPLYDNLLDNDKFTAETLAQPEWQQCWLEDGHFHGYALTNDRGPMSCFLMAAKALKKAGIKLAGKVYLTASPGEIGPEPVESCSGIEFLGKELGTHFLFNHGGVCPDYAVVAEGTDFGVTWQASGYALFRITLYGEGVFTPALFHEGESSTHPNPLHRIGILTEALHEWCQAYERDFRVETPGGVSVGKAQIDSIRGGVPHTFGAGTEICHIYLDVVLPPGVKASVIERSLKALLLERSPGRFSLYPSVVRHGFCADEQVYPLVHALGASVQQVQGQPLKLAHSVYSSMWRDHNVFNMNDIPAVTFGFPRQSPTPEDLRQCTLIYALSMLAICGRA</sequence>
<proteinExistence type="predicted"/>
<dbReference type="STRING" id="55209.HA50_25710"/>
<name>A0A1X1EM01_PANCY</name>
<evidence type="ECO:0000313" key="2">
    <source>
        <dbReference type="EMBL" id="ORM89980.1"/>
    </source>
</evidence>
<reference evidence="2 3" key="1">
    <citation type="journal article" date="2017" name="Antonie Van Leeuwenhoek">
        <title>Phylogenomic resolution of the bacterial genus Pantoea and its relationship with Erwinia and Tatumella.</title>
        <authorList>
            <person name="Palmer M."/>
            <person name="Steenkamp E.T."/>
            <person name="Coetzee M.P."/>
            <person name="Chan W.Y."/>
            <person name="van Zyl E."/>
            <person name="De Maayer P."/>
            <person name="Coutinho T.A."/>
            <person name="Blom J."/>
            <person name="Smits T.H."/>
            <person name="Duffy B."/>
            <person name="Venter S.N."/>
        </authorList>
    </citation>
    <scope>NUCLEOTIDE SEQUENCE [LARGE SCALE GENOMIC DNA]</scope>
    <source>
        <strain evidence="2 3">LMG 2657</strain>
    </source>
</reference>
<gene>
    <name evidence="2" type="ORF">HA50_25710</name>
</gene>